<dbReference type="InterPro" id="IPR025568">
    <property type="entry name" value="DUF4334"/>
</dbReference>
<dbReference type="EMBL" id="LSRE01000005">
    <property type="protein sequence ID" value="KXP00693.1"/>
    <property type="molecule type" value="Genomic_DNA"/>
</dbReference>
<name>A0A137ZR61_9ACTN</name>
<comment type="caution">
    <text evidence="3">The sequence shown here is derived from an EMBL/GenBank/DDBJ whole genome shotgun (WGS) entry which is preliminary data.</text>
</comment>
<evidence type="ECO:0000259" key="2">
    <source>
        <dbReference type="Pfam" id="PF14232"/>
    </source>
</evidence>
<keyword evidence="4" id="KW-1185">Reference proteome</keyword>
<organism evidence="3 4">
    <name type="scientific">Tsukamurella pseudospumae</name>
    <dbReference type="NCBI Taxonomy" id="239498"/>
    <lineage>
        <taxon>Bacteria</taxon>
        <taxon>Bacillati</taxon>
        <taxon>Actinomycetota</taxon>
        <taxon>Actinomycetes</taxon>
        <taxon>Mycobacteriales</taxon>
        <taxon>Tsukamurellaceae</taxon>
        <taxon>Tsukamurella</taxon>
    </lineage>
</organism>
<accession>A0A137ZR61</accession>
<gene>
    <name evidence="3" type="ORF">AXK61_14835</name>
</gene>
<sequence>MTAAQTVRGLIDEPRPSDPDELARLFAQLEPVSIDFLFGDWRGGELLSGHPMDGALGKARWYGKSFRSAVDVQPLVCLDENGVKFSNVALGKGEATLRLIDFEGRVTASMVYDGQPVIDHFVKVDDDTVMGIMTGKQLVAPYFYFYLERDPGSNTGGGCAEAVR</sequence>
<proteinExistence type="predicted"/>
<evidence type="ECO:0008006" key="5">
    <source>
        <dbReference type="Google" id="ProtNLM"/>
    </source>
</evidence>
<dbReference type="Proteomes" id="UP000070409">
    <property type="component" value="Unassembled WGS sequence"/>
</dbReference>
<dbReference type="Pfam" id="PF14232">
    <property type="entry name" value="DUF4334"/>
    <property type="match status" value="1"/>
</dbReference>
<evidence type="ECO:0000313" key="4">
    <source>
        <dbReference type="Proteomes" id="UP000070409"/>
    </source>
</evidence>
<evidence type="ECO:0000259" key="1">
    <source>
        <dbReference type="Pfam" id="PF14231"/>
    </source>
</evidence>
<protein>
    <recommendedName>
        <fullName evidence="5">GXWXG domain-containing protein</fullName>
    </recommendedName>
</protein>
<dbReference type="InterPro" id="IPR025951">
    <property type="entry name" value="GXWXG_dom"/>
</dbReference>
<dbReference type="RefSeq" id="WP_068744083.1">
    <property type="nucleotide sequence ID" value="NZ_LSRE01000005.1"/>
</dbReference>
<dbReference type="Gene3D" id="2.40.128.580">
    <property type="entry name" value="GXWXG domain"/>
    <property type="match status" value="1"/>
</dbReference>
<evidence type="ECO:0000313" key="3">
    <source>
        <dbReference type="EMBL" id="KXP00693.1"/>
    </source>
</evidence>
<feature type="domain" description="GXWXG" evidence="1">
    <location>
        <begin position="25"/>
        <end position="82"/>
    </location>
</feature>
<dbReference type="Pfam" id="PF14231">
    <property type="entry name" value="GXWXG"/>
    <property type="match status" value="1"/>
</dbReference>
<feature type="domain" description="DUF4334" evidence="2">
    <location>
        <begin position="93"/>
        <end position="149"/>
    </location>
</feature>
<reference evidence="3 4" key="1">
    <citation type="submission" date="2016-02" db="EMBL/GenBank/DDBJ databases">
        <authorList>
            <person name="Teng J.L."/>
            <person name="Tang Y."/>
            <person name="Huang Y."/>
            <person name="Guo F."/>
            <person name="Wei W."/>
            <person name="Chen J.H."/>
            <person name="Wong S.Y."/>
            <person name="Lau S.K."/>
            <person name="Woo P.C."/>
        </authorList>
    </citation>
    <scope>NUCLEOTIDE SEQUENCE [LARGE SCALE GENOMIC DNA]</scope>
    <source>
        <strain evidence="3 4">JCM 13375</strain>
    </source>
</reference>